<evidence type="ECO:0000313" key="2">
    <source>
        <dbReference type="EMBL" id="QKV54585.1"/>
    </source>
</evidence>
<name>A0A6N1X9Q0_9BURK</name>
<accession>A0A6N1X9Q0</accession>
<evidence type="ECO:0000256" key="1">
    <source>
        <dbReference type="SAM" id="Phobius"/>
    </source>
</evidence>
<gene>
    <name evidence="2" type="ORF">HUK68_17755</name>
</gene>
<dbReference type="KEGG" id="aant:HUK68_17755"/>
<proteinExistence type="predicted"/>
<reference evidence="2 3" key="1">
    <citation type="submission" date="2020-06" db="EMBL/GenBank/DDBJ databases">
        <title>Acidovorax antarctica sp. nov., isolated from Corinth ice sheet soil, Antarctic Fields Peninsula.</title>
        <authorList>
            <person name="Xu Q."/>
            <person name="Peng F."/>
        </authorList>
    </citation>
    <scope>NUCLEOTIDE SEQUENCE [LARGE SCALE GENOMIC DNA]</scope>
    <source>
        <strain evidence="2 3">16-35-5</strain>
    </source>
</reference>
<dbReference type="Gene3D" id="1.20.1440.20">
    <property type="entry name" value="LemA-like domain"/>
    <property type="match status" value="1"/>
</dbReference>
<keyword evidence="1" id="KW-0472">Membrane</keyword>
<protein>
    <submittedName>
        <fullName evidence="2">LemA family protein</fullName>
    </submittedName>
</protein>
<dbReference type="AlphaFoldDB" id="A0A6N1X9Q0"/>
<keyword evidence="1" id="KW-0812">Transmembrane</keyword>
<feature type="transmembrane region" description="Helical" evidence="1">
    <location>
        <begin position="6"/>
        <end position="25"/>
    </location>
</feature>
<dbReference type="InterPro" id="IPR023353">
    <property type="entry name" value="LemA-like_dom_sf"/>
</dbReference>
<dbReference type="RefSeq" id="WP_175505386.1">
    <property type="nucleotide sequence ID" value="NZ_CP054840.1"/>
</dbReference>
<sequence length="189" mass="20284">MWSISLDWIVLAVLVFWAVGAYNRIMRLRTACVQAFGALDSYLLQAQGLLGEWAAAQAGQADLAGAHRLAHAAWQQSLAALGAALAGARARPLHAQTMQGLESAHAAQYVAWQALKNLPGAPEDPAWRLRWQQQQAQTGLAADQFNTAVAQYNAAIAQFPARVLAWFFGFRAARPLQPALGAQPADTAA</sequence>
<dbReference type="SUPFAM" id="SSF140478">
    <property type="entry name" value="LemA-like"/>
    <property type="match status" value="1"/>
</dbReference>
<organism evidence="2 3">
    <name type="scientific">Comamonas antarctica</name>
    <dbReference type="NCBI Taxonomy" id="2743470"/>
    <lineage>
        <taxon>Bacteria</taxon>
        <taxon>Pseudomonadati</taxon>
        <taxon>Pseudomonadota</taxon>
        <taxon>Betaproteobacteria</taxon>
        <taxon>Burkholderiales</taxon>
        <taxon>Comamonadaceae</taxon>
        <taxon>Comamonas</taxon>
    </lineage>
</organism>
<keyword evidence="1" id="KW-1133">Transmembrane helix</keyword>
<dbReference type="Proteomes" id="UP000509579">
    <property type="component" value="Chromosome"/>
</dbReference>
<dbReference type="EMBL" id="CP054840">
    <property type="protein sequence ID" value="QKV54585.1"/>
    <property type="molecule type" value="Genomic_DNA"/>
</dbReference>
<evidence type="ECO:0000313" key="3">
    <source>
        <dbReference type="Proteomes" id="UP000509579"/>
    </source>
</evidence>
<keyword evidence="3" id="KW-1185">Reference proteome</keyword>